<evidence type="ECO:0000313" key="2">
    <source>
        <dbReference type="EMBL" id="QOL47723.1"/>
    </source>
</evidence>
<accession>A0A7L9TY63</accession>
<keyword evidence="3" id="KW-1185">Reference proteome</keyword>
<dbReference type="KEGG" id="mlir:LPB04_11820"/>
<dbReference type="RefSeq" id="WP_193684783.1">
    <property type="nucleotide sequence ID" value="NZ_CP062941.1"/>
</dbReference>
<name>A0A7L9TY63_9BURK</name>
<proteinExistence type="predicted"/>
<feature type="transmembrane region" description="Helical" evidence="1">
    <location>
        <begin position="85"/>
        <end position="106"/>
    </location>
</feature>
<organism evidence="2 3">
    <name type="scientific">Massilia litorea</name>
    <dbReference type="NCBI Taxonomy" id="2769491"/>
    <lineage>
        <taxon>Bacteria</taxon>
        <taxon>Pseudomonadati</taxon>
        <taxon>Pseudomonadota</taxon>
        <taxon>Betaproteobacteria</taxon>
        <taxon>Burkholderiales</taxon>
        <taxon>Oxalobacteraceae</taxon>
        <taxon>Telluria group</taxon>
        <taxon>Massilia</taxon>
    </lineage>
</organism>
<evidence type="ECO:0000313" key="3">
    <source>
        <dbReference type="Proteomes" id="UP000593875"/>
    </source>
</evidence>
<reference evidence="2 3" key="1">
    <citation type="submission" date="2020-10" db="EMBL/GenBank/DDBJ databases">
        <title>Genome sequencing of Massilia sp. LPB0304.</title>
        <authorList>
            <person name="Kim J."/>
        </authorList>
    </citation>
    <scope>NUCLEOTIDE SEQUENCE [LARGE SCALE GENOMIC DNA]</scope>
    <source>
        <strain evidence="2 3">LPB0304</strain>
    </source>
</reference>
<sequence>MRILAAVQAIFALAFLAFGAVALFGIGITGLLFLVPGAIFAVTASLAQEGSRGAVMLAFGVDAVLATMSAHTLERALGTSGSARLFDWLPAAAALALVGIGVLAVLMDWRALRKAPWF</sequence>
<protein>
    <submittedName>
        <fullName evidence="2">Uncharacterized protein</fullName>
    </submittedName>
</protein>
<evidence type="ECO:0000256" key="1">
    <source>
        <dbReference type="SAM" id="Phobius"/>
    </source>
</evidence>
<dbReference type="AlphaFoldDB" id="A0A7L9TY63"/>
<dbReference type="Proteomes" id="UP000593875">
    <property type="component" value="Chromosome"/>
</dbReference>
<keyword evidence="1" id="KW-0472">Membrane</keyword>
<keyword evidence="1" id="KW-1133">Transmembrane helix</keyword>
<dbReference type="EMBL" id="CP062941">
    <property type="protein sequence ID" value="QOL47723.1"/>
    <property type="molecule type" value="Genomic_DNA"/>
</dbReference>
<keyword evidence="1" id="KW-0812">Transmembrane</keyword>
<gene>
    <name evidence="2" type="ORF">LPB04_11820</name>
</gene>